<reference evidence="9" key="1">
    <citation type="submission" date="2022-01" db="EMBL/GenBank/DDBJ databases">
        <title>Corynebacterium sp. nov isolated from isolated from the feces of the greater white-fronted geese (Anser albifrons) at Poyang Lake, PR China.</title>
        <authorList>
            <person name="Liu Q."/>
        </authorList>
    </citation>
    <scope>NUCLEOTIDE SEQUENCE</scope>
    <source>
        <strain evidence="9">JCM 32435</strain>
    </source>
</reference>
<evidence type="ECO:0000259" key="8">
    <source>
        <dbReference type="Pfam" id="PF05425"/>
    </source>
</evidence>
<feature type="transmembrane region" description="Helical" evidence="7">
    <location>
        <begin position="302"/>
        <end position="319"/>
    </location>
</feature>
<feature type="transmembrane region" description="Helical" evidence="7">
    <location>
        <begin position="269"/>
        <end position="290"/>
    </location>
</feature>
<evidence type="ECO:0000256" key="2">
    <source>
        <dbReference type="ARBA" id="ARBA00022475"/>
    </source>
</evidence>
<feature type="transmembrane region" description="Helical" evidence="7">
    <location>
        <begin position="130"/>
        <end position="148"/>
    </location>
</feature>
<dbReference type="Proteomes" id="UP001139336">
    <property type="component" value="Unassembled WGS sequence"/>
</dbReference>
<accession>A0A9X1TZZ0</accession>
<feature type="transmembrane region" description="Helical" evidence="7">
    <location>
        <begin position="435"/>
        <end position="457"/>
    </location>
</feature>
<feature type="transmembrane region" description="Helical" evidence="7">
    <location>
        <begin position="525"/>
        <end position="543"/>
    </location>
</feature>
<keyword evidence="5 7" id="KW-0472">Membrane</keyword>
<comment type="caution">
    <text evidence="9">The sequence shown here is derived from an EMBL/GenBank/DDBJ whole genome shotgun (WGS) entry which is preliminary data.</text>
</comment>
<dbReference type="Pfam" id="PF09678">
    <property type="entry name" value="Caa3_CtaG"/>
    <property type="match status" value="1"/>
</dbReference>
<feature type="compositionally biased region" description="Basic and acidic residues" evidence="6">
    <location>
        <begin position="748"/>
        <end position="759"/>
    </location>
</feature>
<keyword evidence="4 7" id="KW-1133">Transmembrane helix</keyword>
<organism evidence="9 10">
    <name type="scientific">Corynebacterium uropygiale</name>
    <dbReference type="NCBI Taxonomy" id="1775911"/>
    <lineage>
        <taxon>Bacteria</taxon>
        <taxon>Bacillati</taxon>
        <taxon>Actinomycetota</taxon>
        <taxon>Actinomycetes</taxon>
        <taxon>Mycobacteriales</taxon>
        <taxon>Corynebacteriaceae</taxon>
        <taxon>Corynebacterium</taxon>
    </lineage>
</organism>
<feature type="transmembrane region" description="Helical" evidence="7">
    <location>
        <begin position="634"/>
        <end position="652"/>
    </location>
</feature>
<feature type="region of interest" description="Disordered" evidence="6">
    <location>
        <begin position="733"/>
        <end position="759"/>
    </location>
</feature>
<dbReference type="InterPro" id="IPR019108">
    <property type="entry name" value="Caa3_assmbl_CtaG-rel"/>
</dbReference>
<keyword evidence="3 7" id="KW-0812">Transmembrane</keyword>
<evidence type="ECO:0000313" key="10">
    <source>
        <dbReference type="Proteomes" id="UP001139336"/>
    </source>
</evidence>
<dbReference type="AlphaFoldDB" id="A0A9X1TZZ0"/>
<feature type="transmembrane region" description="Helical" evidence="7">
    <location>
        <begin position="25"/>
        <end position="46"/>
    </location>
</feature>
<evidence type="ECO:0000256" key="1">
    <source>
        <dbReference type="ARBA" id="ARBA00004651"/>
    </source>
</evidence>
<evidence type="ECO:0000256" key="3">
    <source>
        <dbReference type="ARBA" id="ARBA00022692"/>
    </source>
</evidence>
<evidence type="ECO:0000256" key="5">
    <source>
        <dbReference type="ARBA" id="ARBA00023136"/>
    </source>
</evidence>
<dbReference type="Pfam" id="PF05425">
    <property type="entry name" value="CopD"/>
    <property type="match status" value="1"/>
</dbReference>
<feature type="transmembrane region" description="Helical" evidence="7">
    <location>
        <begin position="234"/>
        <end position="253"/>
    </location>
</feature>
<keyword evidence="10" id="KW-1185">Reference proteome</keyword>
<dbReference type="GO" id="GO:0005886">
    <property type="term" value="C:plasma membrane"/>
    <property type="evidence" value="ECO:0007669"/>
    <property type="project" value="UniProtKB-SubCell"/>
</dbReference>
<protein>
    <submittedName>
        <fullName evidence="9">Bifunctional copper resistance protein CopD/cytochrome c oxidase assembly protein</fullName>
    </submittedName>
</protein>
<feature type="transmembrane region" description="Helical" evidence="7">
    <location>
        <begin position="549"/>
        <end position="566"/>
    </location>
</feature>
<name>A0A9X1TZZ0_9CORY</name>
<feature type="transmembrane region" description="Helical" evidence="7">
    <location>
        <begin position="403"/>
        <end position="423"/>
    </location>
</feature>
<feature type="region of interest" description="Disordered" evidence="6">
    <location>
        <begin position="663"/>
        <end position="702"/>
    </location>
</feature>
<feature type="transmembrane region" description="Helical" evidence="7">
    <location>
        <begin position="469"/>
        <end position="489"/>
    </location>
</feature>
<proteinExistence type="predicted"/>
<dbReference type="GO" id="GO:0006825">
    <property type="term" value="P:copper ion transport"/>
    <property type="evidence" value="ECO:0007669"/>
    <property type="project" value="InterPro"/>
</dbReference>
<dbReference type="EMBL" id="JAKGSI010000005">
    <property type="protein sequence ID" value="MCF4007446.1"/>
    <property type="molecule type" value="Genomic_DNA"/>
</dbReference>
<dbReference type="RefSeq" id="WP_236119586.1">
    <property type="nucleotide sequence ID" value="NZ_JAKGSI010000005.1"/>
</dbReference>
<feature type="compositionally biased region" description="Basic and acidic residues" evidence="6">
    <location>
        <begin position="663"/>
        <end position="674"/>
    </location>
</feature>
<sequence>MASPGSAGSVVQNDEAARPRPTWPLYLLFFLVAGVVGAWISFGFLTDSLTALGIPDPGPLTTIGYPFFRAVGWMLAALAVGSFLASGFLISPLLPGEREEPFGEDDERDHHRLMTARLTVDGHMACRTGAVAQICFGIIGVFMIPLALSDVSGQPLVDTISPAHWATAVDQVAASLAYMWVAIIALVTGVCGLVTKTWKTQPLLLIGAVLSIVPLGMEGHNATGGNHDYGTNSYLWHLVFLVLWVGGLIGLIAHGRRLGPGMATAVRRFSWLALVSVIVMAVSGVVNAVIRLSWSDLTTTAYGWIIIGKTIGVVVLAFFGFIHREITIPKMRARGGSQRLFLQVSIVEVVVMAAVTGLAITMGRTPPPVQWNSSFSPMAIEIGYDLYEKPTVTNVWTMWRFDIMFGTLALILAAAYLWGLWRLRRAGGSWSGARTFWWMLGCASLLVTMCSGIGLYMPATFSVHMVGHMILSMVVPVFLVLGAPLQLVIEAAPPGKPGEPGLREWTLAAIDNPILRFLMHPGVNTVQFIVFFYLLYATPFYALLISEHAGHLGMNWVFILSGYLYFWEMIGTDPKPEERTTMSKLGWLVFSMPFHLFFGVYLMMLNSILAESFYNDLQIPWPHDLAADQRVGGGIAWASGSFPLTLVFAVLFRNLLKEDKNEEAAEDARLDRAEPAPAAENAEGERRQVDVVDTEEAQPENSLEAYNEWLARMNAGEGDIQEEYYYQEEMPVREKGESWWQRRKRHKRDELREFGDDDA</sequence>
<dbReference type="InterPro" id="IPR008457">
    <property type="entry name" value="Cu-R_CopD_dom"/>
</dbReference>
<keyword evidence="2" id="KW-1003">Cell membrane</keyword>
<dbReference type="PANTHER" id="PTHR34820:SF4">
    <property type="entry name" value="INNER MEMBRANE PROTEIN YEBZ"/>
    <property type="match status" value="1"/>
</dbReference>
<feature type="transmembrane region" description="Helical" evidence="7">
    <location>
        <begin position="340"/>
        <end position="362"/>
    </location>
</feature>
<feature type="transmembrane region" description="Helical" evidence="7">
    <location>
        <begin position="202"/>
        <end position="222"/>
    </location>
</feature>
<feature type="transmembrane region" description="Helical" evidence="7">
    <location>
        <begin position="177"/>
        <end position="195"/>
    </location>
</feature>
<evidence type="ECO:0000256" key="4">
    <source>
        <dbReference type="ARBA" id="ARBA00022989"/>
    </source>
</evidence>
<feature type="domain" description="Copper resistance protein D" evidence="8">
    <location>
        <begin position="264"/>
        <end position="360"/>
    </location>
</feature>
<comment type="subcellular location">
    <subcellularLocation>
        <location evidence="1">Cell membrane</location>
        <topology evidence="1">Multi-pass membrane protein</topology>
    </subcellularLocation>
</comment>
<evidence type="ECO:0000256" key="7">
    <source>
        <dbReference type="SAM" id="Phobius"/>
    </source>
</evidence>
<dbReference type="PANTHER" id="PTHR34820">
    <property type="entry name" value="INNER MEMBRANE PROTEIN YEBZ"/>
    <property type="match status" value="1"/>
</dbReference>
<gene>
    <name evidence="9" type="ORF">L1O03_09745</name>
</gene>
<feature type="transmembrane region" description="Helical" evidence="7">
    <location>
        <begin position="66"/>
        <end position="90"/>
    </location>
</feature>
<feature type="transmembrane region" description="Helical" evidence="7">
    <location>
        <begin position="587"/>
        <end position="614"/>
    </location>
</feature>
<dbReference type="InterPro" id="IPR032694">
    <property type="entry name" value="CopC/D"/>
</dbReference>
<evidence type="ECO:0000313" key="9">
    <source>
        <dbReference type="EMBL" id="MCF4007446.1"/>
    </source>
</evidence>
<evidence type="ECO:0000256" key="6">
    <source>
        <dbReference type="SAM" id="MobiDB-lite"/>
    </source>
</evidence>